<evidence type="ECO:0000313" key="4">
    <source>
        <dbReference type="Proteomes" id="UP000317371"/>
    </source>
</evidence>
<dbReference type="Pfam" id="PF22746">
    <property type="entry name" value="SHOCT-like_DUF2089-C"/>
    <property type="match status" value="1"/>
</dbReference>
<protein>
    <submittedName>
        <fullName evidence="3">DUF342 domain-containing protein</fullName>
    </submittedName>
</protein>
<gene>
    <name evidence="3" type="ORF">FKZ61_07975</name>
</gene>
<dbReference type="AlphaFoldDB" id="A0A540VI17"/>
<evidence type="ECO:0000313" key="3">
    <source>
        <dbReference type="EMBL" id="TQE96417.1"/>
    </source>
</evidence>
<dbReference type="RefSeq" id="WP_141609562.1">
    <property type="nucleotide sequence ID" value="NZ_VIGC02000008.1"/>
</dbReference>
<accession>A0A540VI17</accession>
<dbReference type="EMBL" id="VIGC01000008">
    <property type="protein sequence ID" value="TQE96417.1"/>
    <property type="molecule type" value="Genomic_DNA"/>
</dbReference>
<dbReference type="Proteomes" id="UP000317371">
    <property type="component" value="Unassembled WGS sequence"/>
</dbReference>
<comment type="caution">
    <text evidence="3">The sequence shown here is derived from an EMBL/GenBank/DDBJ whole genome shotgun (WGS) entry which is preliminary data.</text>
</comment>
<name>A0A540VI17_9CHLR</name>
<proteinExistence type="predicted"/>
<dbReference type="InterPro" id="IPR053959">
    <property type="entry name" value="YvlB/LiaX_N"/>
</dbReference>
<feature type="region of interest" description="Disordered" evidence="1">
    <location>
        <begin position="333"/>
        <end position="386"/>
    </location>
</feature>
<sequence>MSTPQRFPAAGITRLAIGDIGGDLLLRGWAQEEIQIRTSTDAPLDVELVEGALHGLKLPGDCVLRAPHALACSIEGVGGDGQVVELHGQVQIRSVHGDLLLRDVGPATVQHVGGDLVARQVHGPLDVDHVGGDATLVEIHGPCRVQAGGDVAVSQVRGPLEITAGGDVSLRWQGADGQATEEAPSTVLAGGDIVVRLPTDANVTLYLQAGGTITSRRLPQEFSRSDNVGELVLGEGTDQLRLTAGGDITLVGRDRAEGRVEADFDFELGPEFAIRAGELAQQITEQVESQVEMLTRQLDERLSQLGTGEEIAARVQQKVQQAMRRAEEKIAEAMRKAEKRAQDAERSARRHGGRRRHVYAWPPPPPPPPPKGPAAPRRSKATEEERMMILRMVEAGKISVEQAEQLLAALES</sequence>
<evidence type="ECO:0000259" key="2">
    <source>
        <dbReference type="Pfam" id="PF22746"/>
    </source>
</evidence>
<evidence type="ECO:0000256" key="1">
    <source>
        <dbReference type="SAM" id="MobiDB-lite"/>
    </source>
</evidence>
<feature type="domain" description="YvlB/LiaX N-terminal" evidence="2">
    <location>
        <begin position="384"/>
        <end position="411"/>
    </location>
</feature>
<dbReference type="InParanoid" id="A0A540VI17"/>
<feature type="compositionally biased region" description="Basic residues" evidence="1">
    <location>
        <begin position="348"/>
        <end position="358"/>
    </location>
</feature>
<dbReference type="OrthoDB" id="139679at2"/>
<organism evidence="3 4">
    <name type="scientific">Litorilinea aerophila</name>
    <dbReference type="NCBI Taxonomy" id="1204385"/>
    <lineage>
        <taxon>Bacteria</taxon>
        <taxon>Bacillati</taxon>
        <taxon>Chloroflexota</taxon>
        <taxon>Caldilineae</taxon>
        <taxon>Caldilineales</taxon>
        <taxon>Caldilineaceae</taxon>
        <taxon>Litorilinea</taxon>
    </lineage>
</organism>
<reference evidence="3 4" key="1">
    <citation type="submission" date="2019-06" db="EMBL/GenBank/DDBJ databases">
        <title>Genome sequence of Litorilinea aerophila BAA-2444.</title>
        <authorList>
            <person name="Maclea K.S."/>
            <person name="Maurais E.G."/>
            <person name="Iannazzi L.C."/>
        </authorList>
    </citation>
    <scope>NUCLEOTIDE SEQUENCE [LARGE SCALE GENOMIC DNA]</scope>
    <source>
        <strain evidence="3 4">ATCC BAA-2444</strain>
    </source>
</reference>
<keyword evidence="4" id="KW-1185">Reference proteome</keyword>
<feature type="compositionally biased region" description="Pro residues" evidence="1">
    <location>
        <begin position="361"/>
        <end position="373"/>
    </location>
</feature>
<feature type="compositionally biased region" description="Basic and acidic residues" evidence="1">
    <location>
        <begin position="333"/>
        <end position="347"/>
    </location>
</feature>